<comment type="subcellular location">
    <subcellularLocation>
        <location evidence="1">Cell outer membrane</location>
    </subcellularLocation>
</comment>
<dbReference type="PANTHER" id="PTHR30026">
    <property type="entry name" value="OUTER MEMBRANE PROTEIN TOLC"/>
    <property type="match status" value="1"/>
</dbReference>
<comment type="caution">
    <text evidence="8">The sequence shown here is derived from an EMBL/GenBank/DDBJ whole genome shotgun (WGS) entry which is preliminary data.</text>
</comment>
<proteinExistence type="inferred from homology"/>
<accession>A0A1E3VVM0</accession>
<dbReference type="GO" id="GO:0015562">
    <property type="term" value="F:efflux transmembrane transporter activity"/>
    <property type="evidence" value="ECO:0007669"/>
    <property type="project" value="InterPro"/>
</dbReference>
<evidence type="ECO:0000256" key="4">
    <source>
        <dbReference type="ARBA" id="ARBA00022452"/>
    </source>
</evidence>
<keyword evidence="3" id="KW-0813">Transport</keyword>
<keyword evidence="9" id="KW-1185">Reference proteome</keyword>
<evidence type="ECO:0000256" key="1">
    <source>
        <dbReference type="ARBA" id="ARBA00004442"/>
    </source>
</evidence>
<dbReference type="STRING" id="1774969.AUC69_10805"/>
<dbReference type="GO" id="GO:1990281">
    <property type="term" value="C:efflux pump complex"/>
    <property type="evidence" value="ECO:0007669"/>
    <property type="project" value="TreeGrafter"/>
</dbReference>
<dbReference type="SUPFAM" id="SSF56954">
    <property type="entry name" value="Outer membrane efflux proteins (OEP)"/>
    <property type="match status" value="1"/>
</dbReference>
<evidence type="ECO:0000256" key="6">
    <source>
        <dbReference type="ARBA" id="ARBA00023136"/>
    </source>
</evidence>
<evidence type="ECO:0008006" key="10">
    <source>
        <dbReference type="Google" id="ProtNLM"/>
    </source>
</evidence>
<dbReference type="GO" id="GO:0015288">
    <property type="term" value="F:porin activity"/>
    <property type="evidence" value="ECO:0007669"/>
    <property type="project" value="TreeGrafter"/>
</dbReference>
<dbReference type="Gene3D" id="1.20.1600.10">
    <property type="entry name" value="Outer membrane efflux proteins (OEP)"/>
    <property type="match status" value="1"/>
</dbReference>
<evidence type="ECO:0000313" key="8">
    <source>
        <dbReference type="EMBL" id="ODR97598.1"/>
    </source>
</evidence>
<evidence type="ECO:0000256" key="3">
    <source>
        <dbReference type="ARBA" id="ARBA00022448"/>
    </source>
</evidence>
<evidence type="ECO:0000256" key="2">
    <source>
        <dbReference type="ARBA" id="ARBA00007613"/>
    </source>
</evidence>
<reference evidence="8 9" key="1">
    <citation type="journal article" date="2016" name="Environ. Microbiol.">
        <title>New Methyloceanibacter diversity from North Sea sediments includes methanotroph containing solely the soluble methane monooxygenase.</title>
        <authorList>
            <person name="Vekeman B."/>
            <person name="Kerckhof F.M."/>
            <person name="Cremers G."/>
            <person name="de Vos P."/>
            <person name="Vandamme P."/>
            <person name="Boon N."/>
            <person name="Op den Camp H.J."/>
            <person name="Heylen K."/>
        </authorList>
    </citation>
    <scope>NUCLEOTIDE SEQUENCE [LARGE SCALE GENOMIC DNA]</scope>
    <source>
        <strain evidence="8 9">R-67175</strain>
    </source>
</reference>
<organism evidence="8 9">
    <name type="scientific">Methyloceanibacter superfactus</name>
    <dbReference type="NCBI Taxonomy" id="1774969"/>
    <lineage>
        <taxon>Bacteria</taxon>
        <taxon>Pseudomonadati</taxon>
        <taxon>Pseudomonadota</taxon>
        <taxon>Alphaproteobacteria</taxon>
        <taxon>Hyphomicrobiales</taxon>
        <taxon>Hyphomicrobiaceae</taxon>
        <taxon>Methyloceanibacter</taxon>
    </lineage>
</organism>
<sequence>MEASDLRAAFEPFLRCIARVFLAGAASLGAVGCDQSQLGELSLPPSLLAESFVVEAAAAEAGQVEPAPVLEAVVMDEDPLLLAPGSGATETLQEALASAYLVNPDLAAARAKLRAIDEEVGVAKSGLRPNVTASADTGYANTHNSITGNNPDAQANFGPDGDLISDGTTHPRGYALGVSQPLFQGFQNLNAVRQAKARVQAGREDLRQAEQTVLLAAVTAYSDVVRDQTIVRLREKNVADLTKERGRTAAEFKIGEVTRTDMAQAEARLSGAIAFLNAARADLKASRAVYEKVIGHPPGRLAPTPSIFQRLPTTLDHANTIADAENPQILSAVYTEEASLYQVNQIMGELLPSVTLEAQYQQRYDLSRVLDGEEATTVVGRVTVPLYQGGGVSARVRQAKQTNTQYKREVESARLSTHSDVLANWGILQTSGPEITAARAAIANNKVSLVGTRKEQSIGRRTTLDVLNALRELVDSEIGLVEALHGRLVAEYSLAAAVGRLDAQSLGLSTPYYDPTEHYDDVANKLVGLRPPSPPDADN</sequence>
<evidence type="ECO:0000256" key="5">
    <source>
        <dbReference type="ARBA" id="ARBA00022692"/>
    </source>
</evidence>
<keyword evidence="4" id="KW-1134">Transmembrane beta strand</keyword>
<keyword evidence="7" id="KW-0998">Cell outer membrane</keyword>
<dbReference type="PANTHER" id="PTHR30026:SF22">
    <property type="entry name" value="OUTER MEMBRANE EFFLUX PROTEIN"/>
    <property type="match status" value="1"/>
</dbReference>
<dbReference type="InterPro" id="IPR051906">
    <property type="entry name" value="TolC-like"/>
</dbReference>
<dbReference type="PROSITE" id="PS51257">
    <property type="entry name" value="PROKAR_LIPOPROTEIN"/>
    <property type="match status" value="1"/>
</dbReference>
<keyword evidence="5" id="KW-0812">Transmembrane</keyword>
<dbReference type="GO" id="GO:0009279">
    <property type="term" value="C:cell outer membrane"/>
    <property type="evidence" value="ECO:0007669"/>
    <property type="project" value="UniProtKB-SubCell"/>
</dbReference>
<dbReference type="EMBL" id="LPWF01000025">
    <property type="protein sequence ID" value="ODR97598.1"/>
    <property type="molecule type" value="Genomic_DNA"/>
</dbReference>
<dbReference type="InterPro" id="IPR010130">
    <property type="entry name" value="T1SS_OMP_TolC"/>
</dbReference>
<dbReference type="Pfam" id="PF02321">
    <property type="entry name" value="OEP"/>
    <property type="match status" value="2"/>
</dbReference>
<evidence type="ECO:0000313" key="9">
    <source>
        <dbReference type="Proteomes" id="UP000094472"/>
    </source>
</evidence>
<keyword evidence="6" id="KW-0472">Membrane</keyword>
<name>A0A1E3VVM0_9HYPH</name>
<dbReference type="Proteomes" id="UP000094472">
    <property type="component" value="Unassembled WGS sequence"/>
</dbReference>
<dbReference type="InterPro" id="IPR003423">
    <property type="entry name" value="OMP_efflux"/>
</dbReference>
<evidence type="ECO:0000256" key="7">
    <source>
        <dbReference type="ARBA" id="ARBA00023237"/>
    </source>
</evidence>
<dbReference type="NCBIfam" id="TIGR01844">
    <property type="entry name" value="type_I_sec_TolC"/>
    <property type="match status" value="1"/>
</dbReference>
<protein>
    <recommendedName>
        <fullName evidence="10">Channel protein TolC</fullName>
    </recommendedName>
</protein>
<dbReference type="AlphaFoldDB" id="A0A1E3VVM0"/>
<comment type="similarity">
    <text evidence="2">Belongs to the outer membrane factor (OMF) (TC 1.B.17) family.</text>
</comment>
<gene>
    <name evidence="8" type="ORF">AUC69_10805</name>
</gene>